<dbReference type="PANTHER" id="PTHR43441:SF11">
    <property type="entry name" value="RIBOSOMAL-PROTEIN-SERINE ACETYLTRANSFERASE"/>
    <property type="match status" value="1"/>
</dbReference>
<keyword evidence="2" id="KW-0808">Transferase</keyword>
<proteinExistence type="predicted"/>
<gene>
    <name evidence="2" type="ORF">BON30_31960</name>
</gene>
<sequence>MTSPELRLVPALPEHVDMWMALREEPASRRLVPLEPTSRESLLERLQAATHDVRHPTATSFRWMVEWDGRLIGTVSARELSRFHGRVEIGYMLSSGFHGQGLGTRAVAGVVACLFEAWSFLHRVWLTTAEDNLASQSVARKLGFTQEGLMRGHFLIEGRRKNQQVWGLLRPEWEARRAHLTFPFARMHGPAPR</sequence>
<dbReference type="PROSITE" id="PS51186">
    <property type="entry name" value="GNAT"/>
    <property type="match status" value="1"/>
</dbReference>
<dbReference type="Gene3D" id="3.40.630.30">
    <property type="match status" value="1"/>
</dbReference>
<dbReference type="EMBL" id="MPIN01000010">
    <property type="protein sequence ID" value="OJH36393.1"/>
    <property type="molecule type" value="Genomic_DNA"/>
</dbReference>
<dbReference type="STRING" id="83449.BON30_31960"/>
<evidence type="ECO:0000313" key="3">
    <source>
        <dbReference type="Proteomes" id="UP000182229"/>
    </source>
</evidence>
<comment type="caution">
    <text evidence="2">The sequence shown here is derived from an EMBL/GenBank/DDBJ whole genome shotgun (WGS) entry which is preliminary data.</text>
</comment>
<feature type="domain" description="N-acetyltransferase" evidence="1">
    <location>
        <begin position="6"/>
        <end position="171"/>
    </location>
</feature>
<evidence type="ECO:0000259" key="1">
    <source>
        <dbReference type="PROSITE" id="PS51186"/>
    </source>
</evidence>
<dbReference type="InterPro" id="IPR016181">
    <property type="entry name" value="Acyl_CoA_acyltransferase"/>
</dbReference>
<dbReference type="RefSeq" id="WP_071902278.1">
    <property type="nucleotide sequence ID" value="NZ_MPIN01000010.1"/>
</dbReference>
<keyword evidence="3" id="KW-1185">Reference proteome</keyword>
<dbReference type="PANTHER" id="PTHR43441">
    <property type="entry name" value="RIBOSOMAL-PROTEIN-SERINE ACETYLTRANSFERASE"/>
    <property type="match status" value="1"/>
</dbReference>
<dbReference type="Proteomes" id="UP000182229">
    <property type="component" value="Unassembled WGS sequence"/>
</dbReference>
<dbReference type="GO" id="GO:1990189">
    <property type="term" value="F:protein N-terminal-serine acetyltransferase activity"/>
    <property type="evidence" value="ECO:0007669"/>
    <property type="project" value="TreeGrafter"/>
</dbReference>
<organism evidence="2 3">
    <name type="scientific">Cystobacter ferrugineus</name>
    <dbReference type="NCBI Taxonomy" id="83449"/>
    <lineage>
        <taxon>Bacteria</taxon>
        <taxon>Pseudomonadati</taxon>
        <taxon>Myxococcota</taxon>
        <taxon>Myxococcia</taxon>
        <taxon>Myxococcales</taxon>
        <taxon>Cystobacterineae</taxon>
        <taxon>Archangiaceae</taxon>
        <taxon>Cystobacter</taxon>
    </lineage>
</organism>
<dbReference type="InterPro" id="IPR000182">
    <property type="entry name" value="GNAT_dom"/>
</dbReference>
<reference evidence="3" key="1">
    <citation type="submission" date="2016-11" db="EMBL/GenBank/DDBJ databases">
        <authorList>
            <person name="Shukria A."/>
            <person name="Stevens D.C."/>
        </authorList>
    </citation>
    <scope>NUCLEOTIDE SEQUENCE [LARGE SCALE GENOMIC DNA]</scope>
    <source>
        <strain evidence="3">Cbfe23</strain>
    </source>
</reference>
<dbReference type="OrthoDB" id="5191051at2"/>
<dbReference type="InterPro" id="IPR051908">
    <property type="entry name" value="Ribosomal_N-acetyltransferase"/>
</dbReference>
<dbReference type="CDD" id="cd04301">
    <property type="entry name" value="NAT_SF"/>
    <property type="match status" value="1"/>
</dbReference>
<dbReference type="GO" id="GO:0008999">
    <property type="term" value="F:protein-N-terminal-alanine acetyltransferase activity"/>
    <property type="evidence" value="ECO:0007669"/>
    <property type="project" value="TreeGrafter"/>
</dbReference>
<dbReference type="SUPFAM" id="SSF55729">
    <property type="entry name" value="Acyl-CoA N-acyltransferases (Nat)"/>
    <property type="match status" value="1"/>
</dbReference>
<name>A0A1L9B2I1_9BACT</name>
<accession>A0A1L9B2I1</accession>
<dbReference type="Pfam" id="PF13302">
    <property type="entry name" value="Acetyltransf_3"/>
    <property type="match status" value="1"/>
</dbReference>
<dbReference type="AlphaFoldDB" id="A0A1L9B2I1"/>
<evidence type="ECO:0000313" key="2">
    <source>
        <dbReference type="EMBL" id="OJH36393.1"/>
    </source>
</evidence>
<protein>
    <submittedName>
        <fullName evidence="2">GNAT family N-acetyltransferase</fullName>
    </submittedName>
</protein>
<reference evidence="2 3" key="2">
    <citation type="submission" date="2016-12" db="EMBL/GenBank/DDBJ databases">
        <title>Draft Genome Sequence of Cystobacter ferrugineus Strain Cbfe23.</title>
        <authorList>
            <person name="Akbar S."/>
            <person name="Dowd S.E."/>
            <person name="Stevens D.C."/>
        </authorList>
    </citation>
    <scope>NUCLEOTIDE SEQUENCE [LARGE SCALE GENOMIC DNA]</scope>
    <source>
        <strain evidence="2 3">Cbfe23</strain>
    </source>
</reference>
<dbReference type="GO" id="GO:0005737">
    <property type="term" value="C:cytoplasm"/>
    <property type="evidence" value="ECO:0007669"/>
    <property type="project" value="TreeGrafter"/>
</dbReference>